<dbReference type="CDD" id="cd16936">
    <property type="entry name" value="HATPase_RsbW-like"/>
    <property type="match status" value="1"/>
</dbReference>
<keyword evidence="1" id="KW-0808">Transferase</keyword>
<keyword evidence="3" id="KW-0067">ATP-binding</keyword>
<evidence type="ECO:0000313" key="3">
    <source>
        <dbReference type="EMBL" id="MFC3516227.1"/>
    </source>
</evidence>
<dbReference type="Proteomes" id="UP001595764">
    <property type="component" value="Unassembled WGS sequence"/>
</dbReference>
<dbReference type="GO" id="GO:0005524">
    <property type="term" value="F:ATP binding"/>
    <property type="evidence" value="ECO:0007669"/>
    <property type="project" value="UniProtKB-KW"/>
</dbReference>
<dbReference type="EMBL" id="JBHRWI010000061">
    <property type="protein sequence ID" value="MFC3516227.1"/>
    <property type="molecule type" value="Genomic_DNA"/>
</dbReference>
<keyword evidence="4" id="KW-1185">Reference proteome</keyword>
<keyword evidence="1" id="KW-0723">Serine/threonine-protein kinase</keyword>
<dbReference type="Pfam" id="PF13581">
    <property type="entry name" value="HATPase_c_2"/>
    <property type="match status" value="1"/>
</dbReference>
<evidence type="ECO:0000313" key="4">
    <source>
        <dbReference type="Proteomes" id="UP001595764"/>
    </source>
</evidence>
<dbReference type="InterPro" id="IPR036890">
    <property type="entry name" value="HATPase_C_sf"/>
</dbReference>
<reference evidence="4" key="1">
    <citation type="journal article" date="2019" name="Int. J. Syst. Evol. Microbiol.">
        <title>The Global Catalogue of Microorganisms (GCM) 10K type strain sequencing project: providing services to taxonomists for standard genome sequencing and annotation.</title>
        <authorList>
            <consortium name="The Broad Institute Genomics Platform"/>
            <consortium name="The Broad Institute Genome Sequencing Center for Infectious Disease"/>
            <person name="Wu L."/>
            <person name="Ma J."/>
        </authorList>
    </citation>
    <scope>NUCLEOTIDE SEQUENCE [LARGE SCALE GENOMIC DNA]</scope>
    <source>
        <strain evidence="4">CGMCC 4.7682</strain>
    </source>
</reference>
<keyword evidence="3" id="KW-0547">Nucleotide-binding</keyword>
<keyword evidence="1" id="KW-0418">Kinase</keyword>
<dbReference type="PANTHER" id="PTHR35526:SF3">
    <property type="entry name" value="ANTI-SIGMA-F FACTOR RSBW"/>
    <property type="match status" value="1"/>
</dbReference>
<gene>
    <name evidence="3" type="ORF">ACFORO_39100</name>
</gene>
<sequence length="151" mass="16379">MSRPAEEGPALTGPDDEPWVLDLRGTGVSALPRVRAWAGKSLGHLSPDHLADVLMVIEELASNAYEHTSGPSYARLTVLARPCVVVIEVDDPEPGRPRVRPPDFERARGRGMLLVDRLADDWGVHEHSGGKTVWARLGCGVPAREACESSR</sequence>
<dbReference type="PANTHER" id="PTHR35526">
    <property type="entry name" value="ANTI-SIGMA-F FACTOR RSBW-RELATED"/>
    <property type="match status" value="1"/>
</dbReference>
<name>A0ABV7QWB7_9PSEU</name>
<evidence type="ECO:0000256" key="1">
    <source>
        <dbReference type="ARBA" id="ARBA00022527"/>
    </source>
</evidence>
<accession>A0ABV7QWB7</accession>
<evidence type="ECO:0000259" key="2">
    <source>
        <dbReference type="Pfam" id="PF13581"/>
    </source>
</evidence>
<organism evidence="3 4">
    <name type="scientific">Amycolatopsis halotolerans</name>
    <dbReference type="NCBI Taxonomy" id="330083"/>
    <lineage>
        <taxon>Bacteria</taxon>
        <taxon>Bacillati</taxon>
        <taxon>Actinomycetota</taxon>
        <taxon>Actinomycetes</taxon>
        <taxon>Pseudonocardiales</taxon>
        <taxon>Pseudonocardiaceae</taxon>
        <taxon>Amycolatopsis</taxon>
    </lineage>
</organism>
<dbReference type="RefSeq" id="WP_377919955.1">
    <property type="nucleotide sequence ID" value="NZ_JBHSJT010000001.1"/>
</dbReference>
<protein>
    <submittedName>
        <fullName evidence="3">ATP-binding protein</fullName>
    </submittedName>
</protein>
<dbReference type="Gene3D" id="3.30.565.10">
    <property type="entry name" value="Histidine kinase-like ATPase, C-terminal domain"/>
    <property type="match status" value="1"/>
</dbReference>
<dbReference type="InterPro" id="IPR003594">
    <property type="entry name" value="HATPase_dom"/>
</dbReference>
<comment type="caution">
    <text evidence="3">The sequence shown here is derived from an EMBL/GenBank/DDBJ whole genome shotgun (WGS) entry which is preliminary data.</text>
</comment>
<proteinExistence type="predicted"/>
<feature type="domain" description="Histidine kinase/HSP90-like ATPase" evidence="2">
    <location>
        <begin position="31"/>
        <end position="136"/>
    </location>
</feature>
<dbReference type="SUPFAM" id="SSF55874">
    <property type="entry name" value="ATPase domain of HSP90 chaperone/DNA topoisomerase II/histidine kinase"/>
    <property type="match status" value="1"/>
</dbReference>
<dbReference type="InterPro" id="IPR050267">
    <property type="entry name" value="Anti-sigma-factor_SerPK"/>
</dbReference>